<reference evidence="1" key="1">
    <citation type="submission" date="2020-01" db="EMBL/GenBank/DDBJ databases">
        <authorList>
            <consortium name="DOE Joint Genome Institute"/>
            <person name="Haridas S."/>
            <person name="Albert R."/>
            <person name="Binder M."/>
            <person name="Bloem J."/>
            <person name="Labutti K."/>
            <person name="Salamov A."/>
            <person name="Andreopoulos B."/>
            <person name="Baker S.E."/>
            <person name="Barry K."/>
            <person name="Bills G."/>
            <person name="Bluhm B.H."/>
            <person name="Cannon C."/>
            <person name="Castanera R."/>
            <person name="Culley D.E."/>
            <person name="Daum C."/>
            <person name="Ezra D."/>
            <person name="Gonzalez J.B."/>
            <person name="Henrissat B."/>
            <person name="Kuo A."/>
            <person name="Liang C."/>
            <person name="Lipzen A."/>
            <person name="Lutzoni F."/>
            <person name="Magnuson J."/>
            <person name="Mondo S."/>
            <person name="Nolan M."/>
            <person name="Ohm R."/>
            <person name="Pangilinan J."/>
            <person name="Park H.-J."/>
            <person name="Ramirez L."/>
            <person name="Alfaro M."/>
            <person name="Sun H."/>
            <person name="Tritt A."/>
            <person name="Yoshinaga Y."/>
            <person name="Zwiers L.-H."/>
            <person name="Turgeon B.G."/>
            <person name="Goodwin S.B."/>
            <person name="Spatafora J.W."/>
            <person name="Crous P.W."/>
            <person name="Grigoriev I.V."/>
        </authorList>
    </citation>
    <scope>NUCLEOTIDE SEQUENCE</scope>
    <source>
        <strain evidence="1">IPT5</strain>
    </source>
</reference>
<dbReference type="AlphaFoldDB" id="A0A6A7B3Z3"/>
<dbReference type="Proteomes" id="UP000799423">
    <property type="component" value="Unassembled WGS sequence"/>
</dbReference>
<gene>
    <name evidence="1" type="ORF">T440DRAFT_109214</name>
</gene>
<dbReference type="EMBL" id="MU006307">
    <property type="protein sequence ID" value="KAF2850231.1"/>
    <property type="molecule type" value="Genomic_DNA"/>
</dbReference>
<accession>A0A6A7B3Z3</accession>
<evidence type="ECO:0000313" key="1">
    <source>
        <dbReference type="EMBL" id="KAF2850231.1"/>
    </source>
</evidence>
<sequence>MYLVVYFAVSIRYTYVHTTSPPPIQPHGHLHRNSKLYYPCPLLSTLPSTLPFPRSIAIAIASVITKPYTATFTPHIPCHTITTATKQVVVVAAWAIDRPARSEVLHRFVRLPRVLWGRVGWLGEKGRVYVNHTISNCTVKRALLWRFGDVSFSQRGVMDIECSMYPVSQGSVVYV</sequence>
<protein>
    <submittedName>
        <fullName evidence="1">Uncharacterized protein</fullName>
    </submittedName>
</protein>
<keyword evidence="2" id="KW-1185">Reference proteome</keyword>
<organism evidence="1 2">
    <name type="scientific">Plenodomus tracheiphilus IPT5</name>
    <dbReference type="NCBI Taxonomy" id="1408161"/>
    <lineage>
        <taxon>Eukaryota</taxon>
        <taxon>Fungi</taxon>
        <taxon>Dikarya</taxon>
        <taxon>Ascomycota</taxon>
        <taxon>Pezizomycotina</taxon>
        <taxon>Dothideomycetes</taxon>
        <taxon>Pleosporomycetidae</taxon>
        <taxon>Pleosporales</taxon>
        <taxon>Pleosporineae</taxon>
        <taxon>Leptosphaeriaceae</taxon>
        <taxon>Plenodomus</taxon>
    </lineage>
</organism>
<proteinExistence type="predicted"/>
<name>A0A6A7B3Z3_9PLEO</name>
<evidence type="ECO:0000313" key="2">
    <source>
        <dbReference type="Proteomes" id="UP000799423"/>
    </source>
</evidence>